<organism evidence="2 3">
    <name type="scientific">Gossypium australe</name>
    <dbReference type="NCBI Taxonomy" id="47621"/>
    <lineage>
        <taxon>Eukaryota</taxon>
        <taxon>Viridiplantae</taxon>
        <taxon>Streptophyta</taxon>
        <taxon>Embryophyta</taxon>
        <taxon>Tracheophyta</taxon>
        <taxon>Spermatophyta</taxon>
        <taxon>Magnoliopsida</taxon>
        <taxon>eudicotyledons</taxon>
        <taxon>Gunneridae</taxon>
        <taxon>Pentapetalae</taxon>
        <taxon>rosids</taxon>
        <taxon>malvids</taxon>
        <taxon>Malvales</taxon>
        <taxon>Malvaceae</taxon>
        <taxon>Malvoideae</taxon>
        <taxon>Gossypium</taxon>
    </lineage>
</organism>
<proteinExistence type="predicted"/>
<comment type="caution">
    <text evidence="2">The sequence shown here is derived from an EMBL/GenBank/DDBJ whole genome shotgun (WGS) entry which is preliminary data.</text>
</comment>
<evidence type="ECO:0000256" key="1">
    <source>
        <dbReference type="SAM" id="MobiDB-lite"/>
    </source>
</evidence>
<sequence>MVHVVVNADGPAPDFGVNEDDPVMDNVSNVPEEFVNKEENPDSIDGSRKSIVERFRSSGAKVFMRVAGMTPAAAEYWMVSIERTLYDLDCTPEQKLKGIVSLSRDEAYC</sequence>
<dbReference type="AlphaFoldDB" id="A0A5B6VW04"/>
<reference evidence="2" key="1">
    <citation type="submission" date="2019-08" db="EMBL/GenBank/DDBJ databases">
        <authorList>
            <person name="Liu F."/>
        </authorList>
    </citation>
    <scope>NUCLEOTIDE SEQUENCE [LARGE SCALE GENOMIC DNA]</scope>
    <source>
        <strain evidence="2">PA1801</strain>
        <tissue evidence="2">Leaf</tissue>
    </source>
</reference>
<dbReference type="OrthoDB" id="10580119at2759"/>
<dbReference type="Proteomes" id="UP000325315">
    <property type="component" value="Unassembled WGS sequence"/>
</dbReference>
<accession>A0A5B6VW04</accession>
<evidence type="ECO:0000313" key="2">
    <source>
        <dbReference type="EMBL" id="KAA3473346.1"/>
    </source>
</evidence>
<dbReference type="EMBL" id="SMMG02000005">
    <property type="protein sequence ID" value="KAA3473346.1"/>
    <property type="molecule type" value="Genomic_DNA"/>
</dbReference>
<evidence type="ECO:0000313" key="3">
    <source>
        <dbReference type="Proteomes" id="UP000325315"/>
    </source>
</evidence>
<protein>
    <submittedName>
        <fullName evidence="2">Esterase-like</fullName>
    </submittedName>
</protein>
<name>A0A5B6VW04_9ROSI</name>
<feature type="region of interest" description="Disordered" evidence="1">
    <location>
        <begin position="1"/>
        <end position="22"/>
    </location>
</feature>
<keyword evidence="3" id="KW-1185">Reference proteome</keyword>
<gene>
    <name evidence="2" type="ORF">EPI10_023730</name>
</gene>